<gene>
    <name evidence="6" type="ORF">EDC65_1777</name>
</gene>
<proteinExistence type="predicted"/>
<reference evidence="6 7" key="1">
    <citation type="submission" date="2018-11" db="EMBL/GenBank/DDBJ databases">
        <title>Genomic Encyclopedia of Type Strains, Phase IV (KMG-IV): sequencing the most valuable type-strain genomes for metagenomic binning, comparative biology and taxonomic classification.</title>
        <authorList>
            <person name="Goeker M."/>
        </authorList>
    </citation>
    <scope>NUCLEOTIDE SEQUENCE [LARGE SCALE GENOMIC DNA]</scope>
    <source>
        <strain evidence="6 7">DSM 5900</strain>
    </source>
</reference>
<accession>A0A3N1M8E5</accession>
<dbReference type="InterPro" id="IPR050109">
    <property type="entry name" value="HTH-type_TetR-like_transc_reg"/>
</dbReference>
<evidence type="ECO:0000313" key="6">
    <source>
        <dbReference type="EMBL" id="ROP99982.1"/>
    </source>
</evidence>
<feature type="DNA-binding region" description="H-T-H motif" evidence="4">
    <location>
        <begin position="29"/>
        <end position="48"/>
    </location>
</feature>
<dbReference type="AlphaFoldDB" id="A0A3N1M8E5"/>
<keyword evidence="3" id="KW-0804">Transcription</keyword>
<dbReference type="GO" id="GO:0000976">
    <property type="term" value="F:transcription cis-regulatory region binding"/>
    <property type="evidence" value="ECO:0007669"/>
    <property type="project" value="TreeGrafter"/>
</dbReference>
<dbReference type="OrthoDB" id="6973663at2"/>
<dbReference type="InterPro" id="IPR001647">
    <property type="entry name" value="HTH_TetR"/>
</dbReference>
<dbReference type="InterPro" id="IPR009057">
    <property type="entry name" value="Homeodomain-like_sf"/>
</dbReference>
<keyword evidence="2 4" id="KW-0238">DNA-binding</keyword>
<evidence type="ECO:0000256" key="3">
    <source>
        <dbReference type="ARBA" id="ARBA00023163"/>
    </source>
</evidence>
<dbReference type="RefSeq" id="WP_123689310.1">
    <property type="nucleotide sequence ID" value="NZ_AP019700.1"/>
</dbReference>
<feature type="domain" description="HTH tetR-type" evidence="5">
    <location>
        <begin position="6"/>
        <end position="66"/>
    </location>
</feature>
<dbReference type="SUPFAM" id="SSF46689">
    <property type="entry name" value="Homeodomain-like"/>
    <property type="match status" value="1"/>
</dbReference>
<dbReference type="Proteomes" id="UP000278222">
    <property type="component" value="Unassembled WGS sequence"/>
</dbReference>
<dbReference type="PANTHER" id="PTHR30055:SF234">
    <property type="entry name" value="HTH-TYPE TRANSCRIPTIONAL REGULATOR BETI"/>
    <property type="match status" value="1"/>
</dbReference>
<evidence type="ECO:0000259" key="5">
    <source>
        <dbReference type="PROSITE" id="PS50977"/>
    </source>
</evidence>
<evidence type="ECO:0000256" key="2">
    <source>
        <dbReference type="ARBA" id="ARBA00023125"/>
    </source>
</evidence>
<dbReference type="Pfam" id="PF00440">
    <property type="entry name" value="TetR_N"/>
    <property type="match status" value="1"/>
</dbReference>
<dbReference type="PANTHER" id="PTHR30055">
    <property type="entry name" value="HTH-TYPE TRANSCRIPTIONAL REGULATOR RUTR"/>
    <property type="match status" value="1"/>
</dbReference>
<keyword evidence="7" id="KW-1185">Reference proteome</keyword>
<dbReference type="Gene3D" id="1.10.357.10">
    <property type="entry name" value="Tetracycline Repressor, domain 2"/>
    <property type="match status" value="1"/>
</dbReference>
<evidence type="ECO:0000256" key="1">
    <source>
        <dbReference type="ARBA" id="ARBA00023015"/>
    </source>
</evidence>
<dbReference type="PROSITE" id="PS50977">
    <property type="entry name" value="HTH_TETR_2"/>
    <property type="match status" value="1"/>
</dbReference>
<dbReference type="EMBL" id="RJKX01000013">
    <property type="protein sequence ID" value="ROP99982.1"/>
    <property type="molecule type" value="Genomic_DNA"/>
</dbReference>
<evidence type="ECO:0000313" key="7">
    <source>
        <dbReference type="Proteomes" id="UP000278222"/>
    </source>
</evidence>
<name>A0A3N1M8E5_9PROT</name>
<comment type="caution">
    <text evidence="6">The sequence shown here is derived from an EMBL/GenBank/DDBJ whole genome shotgun (WGS) entry which is preliminary data.</text>
</comment>
<protein>
    <submittedName>
        <fullName evidence="6">TetR family transcriptional regulator</fullName>
    </submittedName>
</protein>
<evidence type="ECO:0000256" key="4">
    <source>
        <dbReference type="PROSITE-ProRule" id="PRU00335"/>
    </source>
</evidence>
<organism evidence="6 7">
    <name type="scientific">Stella humosa</name>
    <dbReference type="NCBI Taxonomy" id="94"/>
    <lineage>
        <taxon>Bacteria</taxon>
        <taxon>Pseudomonadati</taxon>
        <taxon>Pseudomonadota</taxon>
        <taxon>Alphaproteobacteria</taxon>
        <taxon>Rhodospirillales</taxon>
        <taxon>Stellaceae</taxon>
        <taxon>Stella</taxon>
    </lineage>
</organism>
<sequence>MPRTKILTDGDVLEAALRLMHASGPQALTFAAVARASGLSASTLVQRFGTKALLVRATLQRAWDQLDDKTARIGAAVPRTAAGAVELLAALSRDYGDIEAYAEGLLILREDLRDPALRARGAHWKVALCRLLDDCLAGSALAGSAKPVPPGIGLLLATQWQGSLLWWSFDPQGDVESHVRDSLRRFLAAIGAGPPP</sequence>
<keyword evidence="1" id="KW-0805">Transcription regulation</keyword>
<dbReference type="GO" id="GO:0003700">
    <property type="term" value="F:DNA-binding transcription factor activity"/>
    <property type="evidence" value="ECO:0007669"/>
    <property type="project" value="TreeGrafter"/>
</dbReference>